<organism evidence="2">
    <name type="scientific">marine metagenome</name>
    <dbReference type="NCBI Taxonomy" id="408172"/>
    <lineage>
        <taxon>unclassified sequences</taxon>
        <taxon>metagenomes</taxon>
        <taxon>ecological metagenomes</taxon>
    </lineage>
</organism>
<dbReference type="SUPFAM" id="SSF53639">
    <property type="entry name" value="AraD/HMP-PK domain-like"/>
    <property type="match status" value="1"/>
</dbReference>
<proteinExistence type="predicted"/>
<dbReference type="EMBL" id="UINC01004954">
    <property type="protein sequence ID" value="SVA18038.1"/>
    <property type="molecule type" value="Genomic_DNA"/>
</dbReference>
<sequence>MKTVRMLRTGSHPVLDGLFDPVRQSFEDSPQYQLLSDDSKEPADVILAFMPDGDDIDQLGIQRRTYQDFVGIFFIADAVENDAQRVVRSYEIGLRCMANLAGYTEVTGDGPQDYNMTLITPERGHEVLNGSDDASDWLFNLLLQRSDVTYIDENIVHTDLSEELCKGTDVTRKMQDMARRLDDLDLVPSAVVLDGLSDRARRRFFKVLGQKQVSYGNMSARHDADVFWMSGRGVNKAKLDVIGKDILLVSKFDPDAREIHITVPPGFEDSRVSIDSSIHATIYREFPEIGAMIHIHWFVDGIVYTDEHYPCGTIELCESTLDGLKQTEDPRRTILGLANHGIIVTGTDLEDCWGQIEAKLPALEPAGS</sequence>
<dbReference type="Gene3D" id="3.40.225.10">
    <property type="entry name" value="Class II aldolase/adducin N-terminal domain"/>
    <property type="match status" value="1"/>
</dbReference>
<reference evidence="2" key="1">
    <citation type="submission" date="2018-05" db="EMBL/GenBank/DDBJ databases">
        <authorList>
            <person name="Lanie J.A."/>
            <person name="Ng W.-L."/>
            <person name="Kazmierczak K.M."/>
            <person name="Andrzejewski T.M."/>
            <person name="Davidsen T.M."/>
            <person name="Wayne K.J."/>
            <person name="Tettelin H."/>
            <person name="Glass J.I."/>
            <person name="Rusch D."/>
            <person name="Podicherti R."/>
            <person name="Tsui H.-C.T."/>
            <person name="Winkler M.E."/>
        </authorList>
    </citation>
    <scope>NUCLEOTIDE SEQUENCE</scope>
</reference>
<dbReference type="SMART" id="SM01007">
    <property type="entry name" value="Aldolase_II"/>
    <property type="match status" value="1"/>
</dbReference>
<name>A0A381TRA0_9ZZZZ</name>
<protein>
    <recommendedName>
        <fullName evidence="1">Class II aldolase/adducin N-terminal domain-containing protein</fullName>
    </recommendedName>
</protein>
<dbReference type="AlphaFoldDB" id="A0A381TRA0"/>
<accession>A0A381TRA0</accession>
<dbReference type="InterPro" id="IPR036409">
    <property type="entry name" value="Aldolase_II/adducin_N_sf"/>
</dbReference>
<gene>
    <name evidence="2" type="ORF">METZ01_LOCUS70892</name>
</gene>
<feature type="domain" description="Class II aldolase/adducin N-terminal" evidence="1">
    <location>
        <begin position="199"/>
        <end position="362"/>
    </location>
</feature>
<evidence type="ECO:0000259" key="1">
    <source>
        <dbReference type="SMART" id="SM01007"/>
    </source>
</evidence>
<dbReference type="InterPro" id="IPR001303">
    <property type="entry name" value="Aldolase_II/adducin_N"/>
</dbReference>
<evidence type="ECO:0000313" key="2">
    <source>
        <dbReference type="EMBL" id="SVA18038.1"/>
    </source>
</evidence>
<dbReference type="Pfam" id="PF00596">
    <property type="entry name" value="Aldolase_II"/>
    <property type="match status" value="1"/>
</dbReference>